<evidence type="ECO:0000256" key="3">
    <source>
        <dbReference type="ARBA" id="ARBA00022475"/>
    </source>
</evidence>
<dbReference type="InterPro" id="IPR044857">
    <property type="entry name" value="T7SS_EccB_R1"/>
</dbReference>
<dbReference type="PANTHER" id="PTHR40765:SF2">
    <property type="entry name" value="ESX-2 SECRETION SYSTEM ATPASE ECCB2"/>
    <property type="match status" value="1"/>
</dbReference>
<gene>
    <name evidence="10" type="ORF">RMCC_4935</name>
</gene>
<keyword evidence="7" id="KW-0067">ATP-binding</keyword>
<dbReference type="PANTHER" id="PTHR40765">
    <property type="entry name" value="ESX-2 SECRETION SYSTEM ATPASE ECCB2"/>
    <property type="match status" value="1"/>
</dbReference>
<dbReference type="InterPro" id="IPR007795">
    <property type="entry name" value="T7SS_EccB"/>
</dbReference>
<evidence type="ECO:0000256" key="5">
    <source>
        <dbReference type="ARBA" id="ARBA00022741"/>
    </source>
</evidence>
<evidence type="ECO:0000256" key="1">
    <source>
        <dbReference type="ARBA" id="ARBA00004162"/>
    </source>
</evidence>
<dbReference type="GO" id="GO:0005524">
    <property type="term" value="F:ATP binding"/>
    <property type="evidence" value="ECO:0007669"/>
    <property type="project" value="UniProtKB-KW"/>
</dbReference>
<dbReference type="AlphaFoldDB" id="A0A117IBJ2"/>
<keyword evidence="6" id="KW-0378">Hydrolase</keyword>
<evidence type="ECO:0000313" key="10">
    <source>
        <dbReference type="EMBL" id="GAS97970.1"/>
    </source>
</evidence>
<evidence type="ECO:0000313" key="11">
    <source>
        <dbReference type="Proteomes" id="UP000069443"/>
    </source>
</evidence>
<reference evidence="11" key="2">
    <citation type="submission" date="2016-02" db="EMBL/GenBank/DDBJ databases">
        <title>Draft genome sequence of five rapidly growing Mycobacterium species.</title>
        <authorList>
            <person name="Katahira K."/>
            <person name="Gotou Y."/>
            <person name="Iida K."/>
            <person name="Ogura Y."/>
            <person name="Hayashi T."/>
        </authorList>
    </citation>
    <scope>NUCLEOTIDE SEQUENCE [LARGE SCALE GENOMIC DNA]</scope>
    <source>
        <strain evidence="11">JCM15298</strain>
    </source>
</reference>
<sequence length="505" mass="52244">MPAQVTTRAQVNGYRFLLRRLQHALIRADSRMIHDPMRGQMRALLTGLAAALLIAGASGVLAFFKPAPNFGSSSIMLSDTDGALYVRIGDRLHPALNLASARLAVGKNEAPGRVDRKFLDTVARGPALGIIGAPSAIHSAEDPSTSAWAVCDSTVTPPVTAVVGKTSVSTTVLANDPVLGPDILPATARQALLARSGGRTYLLYDGVRAEIDPSDPVLASALRLQGAPPREVSVGLLNAFPLVAPIRPIRIDGIGAATSYLPAEFPVGSLTRTTDSRGDQLYVVLAQGLQPVSAETADIIRYGNPESAAAREPAMISPAQLGRLPVVHALGVDDYPSTALDLVSAESAPVVCMSWERRLGDASASSRVLLGNRLPLPRDAQPVQVASADGAGPGVDAVYLKPGTGEYVQAANPGSGPALGDLFYVSDLGLRYPVKDAATAAILGLAGVRESRDVPEHAQPAPWPILSLLPPGPRLSQEAALIAHDGMAADPAGTAVSPAGSTPSP</sequence>
<dbReference type="STRING" id="228230.RMCC_4935"/>
<evidence type="ECO:0000256" key="9">
    <source>
        <dbReference type="ARBA" id="ARBA00023136"/>
    </source>
</evidence>
<keyword evidence="5" id="KW-0547">Nucleotide-binding</keyword>
<dbReference type="InterPro" id="IPR042485">
    <property type="entry name" value="T7SS_EccB_R3"/>
</dbReference>
<organism evidence="10 11">
    <name type="scientific">Mycolicibacterium canariasense</name>
    <name type="common">Mycobacterium canariasense</name>
    <dbReference type="NCBI Taxonomy" id="228230"/>
    <lineage>
        <taxon>Bacteria</taxon>
        <taxon>Bacillati</taxon>
        <taxon>Actinomycetota</taxon>
        <taxon>Actinomycetes</taxon>
        <taxon>Mycobacteriales</taxon>
        <taxon>Mycobacteriaceae</taxon>
        <taxon>Mycolicibacterium</taxon>
    </lineage>
</organism>
<comment type="caution">
    <text evidence="10">The sequence shown here is derived from an EMBL/GenBank/DDBJ whole genome shotgun (WGS) entry which is preliminary data.</text>
</comment>
<keyword evidence="11" id="KW-1185">Reference proteome</keyword>
<dbReference type="Pfam" id="PF05108">
    <property type="entry name" value="T7SS_ESX1_EccB"/>
    <property type="match status" value="1"/>
</dbReference>
<proteinExistence type="inferred from homology"/>
<keyword evidence="8" id="KW-1133">Transmembrane helix</keyword>
<dbReference type="OrthoDB" id="3847604at2"/>
<dbReference type="GO" id="GO:0016787">
    <property type="term" value="F:hydrolase activity"/>
    <property type="evidence" value="ECO:0007669"/>
    <property type="project" value="UniProtKB-KW"/>
</dbReference>
<evidence type="ECO:0000256" key="6">
    <source>
        <dbReference type="ARBA" id="ARBA00022801"/>
    </source>
</evidence>
<evidence type="ECO:0000256" key="4">
    <source>
        <dbReference type="ARBA" id="ARBA00022692"/>
    </source>
</evidence>
<dbReference type="EMBL" id="BCSY01000078">
    <property type="protein sequence ID" value="GAS97970.1"/>
    <property type="molecule type" value="Genomic_DNA"/>
</dbReference>
<dbReference type="GO" id="GO:0005576">
    <property type="term" value="C:extracellular region"/>
    <property type="evidence" value="ECO:0007669"/>
    <property type="project" value="TreeGrafter"/>
</dbReference>
<dbReference type="Gene3D" id="3.30.2390.20">
    <property type="entry name" value="Type VII secretion system EccB, repeat 1 domain"/>
    <property type="match status" value="1"/>
</dbReference>
<accession>A0A117IBJ2</accession>
<reference evidence="11" key="1">
    <citation type="journal article" date="2016" name="Genome Announc.">
        <title>Draft Genome Sequences of Five Rapidly Growing Mycobacterium Species, M. thermoresistibile, M. fortuitum subsp. acetamidolyticum, M. canariasense, M. brisbanense, and M. novocastrense.</title>
        <authorList>
            <person name="Katahira K."/>
            <person name="Ogura Y."/>
            <person name="Gotoh Y."/>
            <person name="Hayashi T."/>
        </authorList>
    </citation>
    <scope>NUCLEOTIDE SEQUENCE [LARGE SCALE GENOMIC DNA]</scope>
    <source>
        <strain evidence="11">JCM15298</strain>
    </source>
</reference>
<evidence type="ECO:0000256" key="8">
    <source>
        <dbReference type="ARBA" id="ARBA00022989"/>
    </source>
</evidence>
<evidence type="ECO:0000256" key="7">
    <source>
        <dbReference type="ARBA" id="ARBA00022840"/>
    </source>
</evidence>
<evidence type="ECO:0000256" key="2">
    <source>
        <dbReference type="ARBA" id="ARBA00008149"/>
    </source>
</evidence>
<comment type="similarity">
    <text evidence="2">Belongs to the EccB family.</text>
</comment>
<keyword evidence="3" id="KW-1003">Cell membrane</keyword>
<dbReference type="Proteomes" id="UP000069443">
    <property type="component" value="Unassembled WGS sequence"/>
</dbReference>
<keyword evidence="4" id="KW-0812">Transmembrane</keyword>
<dbReference type="RefSeq" id="WP_062658817.1">
    <property type="nucleotide sequence ID" value="NZ_BCSY01000078.1"/>
</dbReference>
<dbReference type="NCBIfam" id="TIGR03919">
    <property type="entry name" value="T7SS_EccB"/>
    <property type="match status" value="1"/>
</dbReference>
<dbReference type="Gene3D" id="2.40.50.910">
    <property type="entry name" value="Type VII secretion system EccB, repeat 3 domain"/>
    <property type="match status" value="1"/>
</dbReference>
<name>A0A117IBJ2_MYCCR</name>
<comment type="subcellular location">
    <subcellularLocation>
        <location evidence="1">Cell membrane</location>
        <topology evidence="1">Single-pass membrane protein</topology>
    </subcellularLocation>
</comment>
<protein>
    <submittedName>
        <fullName evidence="10">ESX-1 secretion system protein EccB1</fullName>
    </submittedName>
</protein>
<dbReference type="GO" id="GO:0005886">
    <property type="term" value="C:plasma membrane"/>
    <property type="evidence" value="ECO:0007669"/>
    <property type="project" value="UniProtKB-SubCell"/>
</dbReference>
<keyword evidence="9" id="KW-0472">Membrane</keyword>